<sequence length="50" mass="5992">FRIGNKNATRRKKLEEKLIELGTPQRQEAGIRKSSYINRYEYFKIFGSKK</sequence>
<evidence type="ECO:0000313" key="1">
    <source>
        <dbReference type="EMBL" id="CAG8838178.1"/>
    </source>
</evidence>
<proteinExistence type="predicted"/>
<dbReference type="Proteomes" id="UP000789901">
    <property type="component" value="Unassembled WGS sequence"/>
</dbReference>
<gene>
    <name evidence="1" type="ORF">GMARGA_LOCUS33842</name>
</gene>
<keyword evidence="2" id="KW-1185">Reference proteome</keyword>
<accession>A0ABN7WRN3</accession>
<comment type="caution">
    <text evidence="1">The sequence shown here is derived from an EMBL/GenBank/DDBJ whole genome shotgun (WGS) entry which is preliminary data.</text>
</comment>
<reference evidence="1 2" key="1">
    <citation type="submission" date="2021-06" db="EMBL/GenBank/DDBJ databases">
        <authorList>
            <person name="Kallberg Y."/>
            <person name="Tangrot J."/>
            <person name="Rosling A."/>
        </authorList>
    </citation>
    <scope>NUCLEOTIDE SEQUENCE [LARGE SCALE GENOMIC DNA]</scope>
    <source>
        <strain evidence="1 2">120-4 pot B 10/14</strain>
    </source>
</reference>
<dbReference type="EMBL" id="CAJVQB010057501">
    <property type="protein sequence ID" value="CAG8838178.1"/>
    <property type="molecule type" value="Genomic_DNA"/>
</dbReference>
<evidence type="ECO:0000313" key="2">
    <source>
        <dbReference type="Proteomes" id="UP000789901"/>
    </source>
</evidence>
<feature type="non-terminal residue" evidence="1">
    <location>
        <position position="50"/>
    </location>
</feature>
<name>A0ABN7WRN3_GIGMA</name>
<organism evidence="1 2">
    <name type="scientific">Gigaspora margarita</name>
    <dbReference type="NCBI Taxonomy" id="4874"/>
    <lineage>
        <taxon>Eukaryota</taxon>
        <taxon>Fungi</taxon>
        <taxon>Fungi incertae sedis</taxon>
        <taxon>Mucoromycota</taxon>
        <taxon>Glomeromycotina</taxon>
        <taxon>Glomeromycetes</taxon>
        <taxon>Diversisporales</taxon>
        <taxon>Gigasporaceae</taxon>
        <taxon>Gigaspora</taxon>
    </lineage>
</organism>
<protein>
    <submittedName>
        <fullName evidence="1">15219_t:CDS:1</fullName>
    </submittedName>
</protein>
<feature type="non-terminal residue" evidence="1">
    <location>
        <position position="1"/>
    </location>
</feature>